<evidence type="ECO:0000259" key="1">
    <source>
        <dbReference type="Pfam" id="PF00814"/>
    </source>
</evidence>
<dbReference type="SUPFAM" id="SSF53067">
    <property type="entry name" value="Actin-like ATPase domain"/>
    <property type="match status" value="1"/>
</dbReference>
<dbReference type="EMBL" id="AP026798">
    <property type="protein sequence ID" value="BDR52983.1"/>
    <property type="molecule type" value="Genomic_DNA"/>
</dbReference>
<organism evidence="2 3">
    <name type="scientific">Bombiscardovia nodaiensis</name>
    <dbReference type="NCBI Taxonomy" id="2932181"/>
    <lineage>
        <taxon>Bacteria</taxon>
        <taxon>Bacillati</taxon>
        <taxon>Actinomycetota</taxon>
        <taxon>Actinomycetes</taxon>
        <taxon>Bifidobacteriales</taxon>
        <taxon>Bifidobacteriaceae</taxon>
        <taxon>Bombiscardovia</taxon>
    </lineage>
</organism>
<keyword evidence="3" id="KW-1185">Reference proteome</keyword>
<sequence>MKTVTAERSSGSQAEVRLAIDTSYGLSVGLQGFDPILEHDSHQHVELLQPTIARLFEQAKLEPQQLDTIVVCVGPAPFTGLRTGIVAAKALAFATGARLLGQDILSAQAAWTYTRGGGSSEQGDGRPPSTRRLTLAVNDARRRQLYFALFDQELGLNGLSKPLISMDIDYPDHIVERVNALCAQLEAAGTDRPLEVCVTGRGVDKYAQAWTGLQAQHRQEEDALFEGGQAGLDTFITCALKRQEYLDEAGEQADEVEPLYLRRPDISIPNPNKHKALG</sequence>
<dbReference type="InterPro" id="IPR022496">
    <property type="entry name" value="T6A_TsaB"/>
</dbReference>
<evidence type="ECO:0000313" key="3">
    <source>
        <dbReference type="Proteomes" id="UP001321766"/>
    </source>
</evidence>
<protein>
    <recommendedName>
        <fullName evidence="1">Gcp-like domain-containing protein</fullName>
    </recommendedName>
</protein>
<dbReference type="NCBIfam" id="TIGR03725">
    <property type="entry name" value="T6A_YeaZ"/>
    <property type="match status" value="1"/>
</dbReference>
<dbReference type="Proteomes" id="UP001321766">
    <property type="component" value="Chromosome"/>
</dbReference>
<dbReference type="Pfam" id="PF00814">
    <property type="entry name" value="TsaD"/>
    <property type="match status" value="1"/>
</dbReference>
<name>A0ABM8B7Y3_9BIFI</name>
<gene>
    <name evidence="2" type="ORF">KIM372_08900</name>
</gene>
<accession>A0ABM8B7Y3</accession>
<dbReference type="InterPro" id="IPR000905">
    <property type="entry name" value="Gcp-like_dom"/>
</dbReference>
<dbReference type="InterPro" id="IPR043129">
    <property type="entry name" value="ATPase_NBD"/>
</dbReference>
<proteinExistence type="predicted"/>
<evidence type="ECO:0000313" key="2">
    <source>
        <dbReference type="EMBL" id="BDR52983.1"/>
    </source>
</evidence>
<feature type="domain" description="Gcp-like" evidence="1">
    <location>
        <begin position="40"/>
        <end position="148"/>
    </location>
</feature>
<dbReference type="Gene3D" id="3.30.420.40">
    <property type="match status" value="2"/>
</dbReference>
<reference evidence="2 3" key="1">
    <citation type="journal article" date="2023" name="Microbiol. Spectr.">
        <title>Symbiosis of Carpenter Bees with Uncharacterized Lactic Acid Bacteria Showing NAD Auxotrophy.</title>
        <authorList>
            <person name="Kawasaki S."/>
            <person name="Ozawa K."/>
            <person name="Mori T."/>
            <person name="Yamamoto A."/>
            <person name="Ito M."/>
            <person name="Ohkuma M."/>
            <person name="Sakamoto M."/>
            <person name="Matsutani M."/>
        </authorList>
    </citation>
    <scope>NUCLEOTIDE SEQUENCE [LARGE SCALE GENOMIC DNA]</scope>
    <source>
        <strain evidence="2 3">Kim37-2</strain>
    </source>
</reference>